<name>A0A1I7WYM1_HETBA</name>
<dbReference type="AlphaFoldDB" id="A0A1I7WYM1"/>
<sequence length="23" mass="2687">MDITMGLLLVEMNHVQCSLKWKP</sequence>
<organism evidence="1 2">
    <name type="scientific">Heterorhabditis bacteriophora</name>
    <name type="common">Entomopathogenic nematode worm</name>
    <dbReference type="NCBI Taxonomy" id="37862"/>
    <lineage>
        <taxon>Eukaryota</taxon>
        <taxon>Metazoa</taxon>
        <taxon>Ecdysozoa</taxon>
        <taxon>Nematoda</taxon>
        <taxon>Chromadorea</taxon>
        <taxon>Rhabditida</taxon>
        <taxon>Rhabditina</taxon>
        <taxon>Rhabditomorpha</taxon>
        <taxon>Strongyloidea</taxon>
        <taxon>Heterorhabditidae</taxon>
        <taxon>Heterorhabditis</taxon>
    </lineage>
</organism>
<evidence type="ECO:0000313" key="2">
    <source>
        <dbReference type="WBParaSite" id="Hba_10280"/>
    </source>
</evidence>
<keyword evidence="1" id="KW-1185">Reference proteome</keyword>
<proteinExistence type="predicted"/>
<evidence type="ECO:0000313" key="1">
    <source>
        <dbReference type="Proteomes" id="UP000095283"/>
    </source>
</evidence>
<protein>
    <submittedName>
        <fullName evidence="2">Uncharacterized protein</fullName>
    </submittedName>
</protein>
<reference evidence="2" key="1">
    <citation type="submission" date="2016-11" db="UniProtKB">
        <authorList>
            <consortium name="WormBaseParasite"/>
        </authorList>
    </citation>
    <scope>IDENTIFICATION</scope>
</reference>
<accession>A0A1I7WYM1</accession>
<dbReference type="Proteomes" id="UP000095283">
    <property type="component" value="Unplaced"/>
</dbReference>
<dbReference type="WBParaSite" id="Hba_10280">
    <property type="protein sequence ID" value="Hba_10280"/>
    <property type="gene ID" value="Hba_10280"/>
</dbReference>